<feature type="compositionally biased region" description="Low complexity" evidence="3">
    <location>
        <begin position="261"/>
        <end position="290"/>
    </location>
</feature>
<evidence type="ECO:0000256" key="3">
    <source>
        <dbReference type="SAM" id="MobiDB-lite"/>
    </source>
</evidence>
<accession>A0A1B0AA50</accession>
<dbReference type="PANTHER" id="PTHR10501">
    <property type="entry name" value="U1 SMALL NUCLEAR RIBONUCLEOPROTEIN A/U2 SMALL NUCLEAR RIBONUCLEOPROTEIN B"/>
    <property type="match status" value="1"/>
</dbReference>
<dbReference type="AlphaFoldDB" id="A0A1B0AA50"/>
<dbReference type="Proteomes" id="UP000092445">
    <property type="component" value="Unassembled WGS sequence"/>
</dbReference>
<evidence type="ECO:0000313" key="5">
    <source>
        <dbReference type="EnsemblMetazoa" id="GPAI039110-PA"/>
    </source>
</evidence>
<dbReference type="InterPro" id="IPR000504">
    <property type="entry name" value="RRM_dom"/>
</dbReference>
<dbReference type="STRING" id="7398.A0A1B0AA50"/>
<feature type="region of interest" description="Disordered" evidence="3">
    <location>
        <begin position="39"/>
        <end position="92"/>
    </location>
</feature>
<dbReference type="InterPro" id="IPR035979">
    <property type="entry name" value="RBD_domain_sf"/>
</dbReference>
<feature type="domain" description="RRM" evidence="4">
    <location>
        <begin position="99"/>
        <end position="249"/>
    </location>
</feature>
<dbReference type="GO" id="GO:0003723">
    <property type="term" value="F:RNA binding"/>
    <property type="evidence" value="ECO:0007669"/>
    <property type="project" value="UniProtKB-UniRule"/>
</dbReference>
<keyword evidence="1 2" id="KW-0694">RNA-binding</keyword>
<feature type="compositionally biased region" description="Low complexity" evidence="3">
    <location>
        <begin position="39"/>
        <end position="58"/>
    </location>
</feature>
<keyword evidence="6" id="KW-1185">Reference proteome</keyword>
<evidence type="ECO:0000313" key="6">
    <source>
        <dbReference type="Proteomes" id="UP000092445"/>
    </source>
</evidence>
<dbReference type="InterPro" id="IPR012677">
    <property type="entry name" value="Nucleotide-bd_a/b_plait_sf"/>
</dbReference>
<organism evidence="5 6">
    <name type="scientific">Glossina pallidipes</name>
    <name type="common">Tsetse fly</name>
    <dbReference type="NCBI Taxonomy" id="7398"/>
    <lineage>
        <taxon>Eukaryota</taxon>
        <taxon>Metazoa</taxon>
        <taxon>Ecdysozoa</taxon>
        <taxon>Arthropoda</taxon>
        <taxon>Hexapoda</taxon>
        <taxon>Insecta</taxon>
        <taxon>Pterygota</taxon>
        <taxon>Neoptera</taxon>
        <taxon>Endopterygota</taxon>
        <taxon>Diptera</taxon>
        <taxon>Brachycera</taxon>
        <taxon>Muscomorpha</taxon>
        <taxon>Hippoboscoidea</taxon>
        <taxon>Glossinidae</taxon>
        <taxon>Glossina</taxon>
    </lineage>
</organism>
<protein>
    <recommendedName>
        <fullName evidence="4">RRM domain-containing protein</fullName>
    </recommendedName>
</protein>
<evidence type="ECO:0000259" key="4">
    <source>
        <dbReference type="PROSITE" id="PS50102"/>
    </source>
</evidence>
<feature type="compositionally biased region" description="Basic residues" evidence="3">
    <location>
        <begin position="339"/>
        <end position="364"/>
    </location>
</feature>
<evidence type="ECO:0000256" key="2">
    <source>
        <dbReference type="PROSITE-ProRule" id="PRU00176"/>
    </source>
</evidence>
<dbReference type="PROSITE" id="PS50102">
    <property type="entry name" value="RRM"/>
    <property type="match status" value="1"/>
</dbReference>
<feature type="region of interest" description="Disordered" evidence="3">
    <location>
        <begin position="339"/>
        <end position="365"/>
    </location>
</feature>
<dbReference type="VEuPathDB" id="VectorBase:GPAI039110"/>
<dbReference type="EnsemblMetazoa" id="GPAI039110-RA">
    <property type="protein sequence ID" value="GPAI039110-PA"/>
    <property type="gene ID" value="GPAI039110"/>
</dbReference>
<name>A0A1B0AA50_GLOPL</name>
<evidence type="ECO:0000256" key="1">
    <source>
        <dbReference type="ARBA" id="ARBA00022884"/>
    </source>
</evidence>
<feature type="compositionally biased region" description="Low complexity" evidence="3">
    <location>
        <begin position="68"/>
        <end position="92"/>
    </location>
</feature>
<dbReference type="Gene3D" id="3.30.70.330">
    <property type="match status" value="1"/>
</dbReference>
<proteinExistence type="predicted"/>
<reference evidence="5" key="2">
    <citation type="submission" date="2020-05" db="UniProtKB">
        <authorList>
            <consortium name="EnsemblMetazoa"/>
        </authorList>
    </citation>
    <scope>IDENTIFICATION</scope>
    <source>
        <strain evidence="5">IAEA</strain>
    </source>
</reference>
<feature type="region of interest" description="Disordered" evidence="3">
    <location>
        <begin position="258"/>
        <end position="290"/>
    </location>
</feature>
<dbReference type="SUPFAM" id="SSF54928">
    <property type="entry name" value="RNA-binding domain, RBD"/>
    <property type="match status" value="1"/>
</dbReference>
<sequence>MEQPIHQTQMTMSQHHQATTAIHPTVHMSAAAAAAAAAGLPPGSATSGPPGSTATSAGGPPPTHHPFLSSPALASPVSSTNTNTNHPNNPPLAANAPCSTLFVANLGQFVSEHELKEVFSSMPGFCRLRMHTKGTHNITSSSTTTTFTNTNTTTTNSTCTITNNTNNDTNITNSTISNNHKYTATALAAYGNGSYQQQHPFAATENVNHPVAFIEFNDARSAATAMQHLQGKYLLSSDRGSIRIEFAKTKMINEGPIQIINGNNHNASQSNSNSNSNNSNSNSNSNNHTNNATAKLINLTAQPTAMTIINPNSALLPTATNGPQLLILNGYQQQQHNAMLHHHHHHHQHHQHQHQHQHHHHQRQHMLMPPPVAAAAAAAAAAAQYINCNSMGGGVSTAIQFNNSTNNNTINTTTSTIINANNIVNNNNNNNNNNRSTALPTTVVVNSLQHQLHPTQHQNHLFRDMSLQFSSESMLRSLDLFQVKSVLI</sequence>
<dbReference type="SMART" id="SM00360">
    <property type="entry name" value="RRM"/>
    <property type="match status" value="1"/>
</dbReference>
<reference evidence="6" key="1">
    <citation type="submission" date="2014-03" db="EMBL/GenBank/DDBJ databases">
        <authorList>
            <person name="Aksoy S."/>
            <person name="Warren W."/>
            <person name="Wilson R.K."/>
        </authorList>
    </citation>
    <scope>NUCLEOTIDE SEQUENCE [LARGE SCALE GENOMIC DNA]</scope>
    <source>
        <strain evidence="6">IAEA</strain>
    </source>
</reference>